<gene>
    <name evidence="6" type="ORF">CAL13_11065</name>
</gene>
<dbReference type="EMBL" id="CP021109">
    <property type="protein sequence ID" value="ARP86689.1"/>
    <property type="molecule type" value="Genomic_DNA"/>
</dbReference>
<dbReference type="Pfam" id="PF01339">
    <property type="entry name" value="CheB_methylest"/>
    <property type="match status" value="1"/>
</dbReference>
<evidence type="ECO:0000256" key="1">
    <source>
        <dbReference type="ARBA" id="ARBA00022801"/>
    </source>
</evidence>
<feature type="active site" evidence="4">
    <location>
        <position position="19"/>
    </location>
</feature>
<dbReference type="GO" id="GO:0000156">
    <property type="term" value="F:phosphorelay response regulator activity"/>
    <property type="evidence" value="ECO:0007669"/>
    <property type="project" value="InterPro"/>
</dbReference>
<evidence type="ECO:0000256" key="2">
    <source>
        <dbReference type="ARBA" id="ARBA00039140"/>
    </source>
</evidence>
<dbReference type="GO" id="GO:0006935">
    <property type="term" value="P:chemotaxis"/>
    <property type="evidence" value="ECO:0007669"/>
    <property type="project" value="UniProtKB-UniRule"/>
</dbReference>
<keyword evidence="7" id="KW-1185">Reference proteome</keyword>
<evidence type="ECO:0000313" key="6">
    <source>
        <dbReference type="EMBL" id="ARP86689.1"/>
    </source>
</evidence>
<proteinExistence type="predicted"/>
<evidence type="ECO:0000256" key="4">
    <source>
        <dbReference type="PROSITE-ProRule" id="PRU00050"/>
    </source>
</evidence>
<keyword evidence="1 4" id="KW-0378">Hydrolase</keyword>
<dbReference type="SUPFAM" id="SSF52738">
    <property type="entry name" value="Methylesterase CheB, C-terminal domain"/>
    <property type="match status" value="1"/>
</dbReference>
<dbReference type="GO" id="GO:0008984">
    <property type="term" value="F:protein-glutamate methylesterase activity"/>
    <property type="evidence" value="ECO:0007669"/>
    <property type="project" value="UniProtKB-EC"/>
</dbReference>
<dbReference type="EC" id="3.1.1.61" evidence="2"/>
<name>A0A1W6Z0N8_9BORD</name>
<evidence type="ECO:0000256" key="3">
    <source>
        <dbReference type="ARBA" id="ARBA00048267"/>
    </source>
</evidence>
<sequence length="336" mass="35947">MSAAMASADLRKCVVIGASWGGIKALQRLVATLPADLPAAVLIVQHIGAHRSQLAELLDFSGPLRAVWPSEGEEIAARTIYLAPPDRHMVLEGTCIRLLASPKENHARPAIDPLFRSAAITFRERCIGVILTGLLDDGSAGLAAVKHCGGLALVQDPADAEQGDMPRNAIANVQVDRVAPLHEMGRLIDELVRRDVPEPAAEPGKEVRMEQELASQTGGVDMLEALGKPSPLTCPDCGGTLFELTQSPPVRYRCHTGHAYTLASLAAFQRQATEDAVWTAVRALGEKLVILQRMLGQTAPPLPQPARDELQSEADQVALAIARLRALAEHRSGPQT</sequence>
<dbReference type="CDD" id="cd16433">
    <property type="entry name" value="CheB"/>
    <property type="match status" value="1"/>
</dbReference>
<feature type="active site" evidence="4">
    <location>
        <position position="46"/>
    </location>
</feature>
<dbReference type="Gene3D" id="3.40.50.180">
    <property type="entry name" value="Methylesterase CheB, C-terminal domain"/>
    <property type="match status" value="1"/>
</dbReference>
<dbReference type="PROSITE" id="PS50122">
    <property type="entry name" value="CHEB"/>
    <property type="match status" value="1"/>
</dbReference>
<dbReference type="PIRSF" id="PIRSF036461">
    <property type="entry name" value="Chmtx_methlestr"/>
    <property type="match status" value="1"/>
</dbReference>
<protein>
    <recommendedName>
        <fullName evidence="2">protein-glutamate methylesterase</fullName>
        <ecNumber evidence="2">3.1.1.61</ecNumber>
    </recommendedName>
</protein>
<dbReference type="GO" id="GO:0005737">
    <property type="term" value="C:cytoplasm"/>
    <property type="evidence" value="ECO:0007669"/>
    <property type="project" value="InterPro"/>
</dbReference>
<reference evidence="6 7" key="1">
    <citation type="submission" date="2017-05" db="EMBL/GenBank/DDBJ databases">
        <title>Complete and WGS of Bordetella genogroups.</title>
        <authorList>
            <person name="Spilker T."/>
            <person name="LiPuma J."/>
        </authorList>
    </citation>
    <scope>NUCLEOTIDE SEQUENCE [LARGE SCALE GENOMIC DNA]</scope>
    <source>
        <strain evidence="6 7">AU17164</strain>
    </source>
</reference>
<feature type="active site" evidence="4">
    <location>
        <position position="137"/>
    </location>
</feature>
<dbReference type="Proteomes" id="UP000194139">
    <property type="component" value="Chromosome"/>
</dbReference>
<accession>A0A1W6Z0N8</accession>
<dbReference type="PANTHER" id="PTHR42872">
    <property type="entry name" value="PROTEIN-GLUTAMATE METHYLESTERASE/PROTEIN-GLUTAMINE GLUTAMINASE"/>
    <property type="match status" value="1"/>
</dbReference>
<dbReference type="InterPro" id="IPR035909">
    <property type="entry name" value="CheB_C"/>
</dbReference>
<organism evidence="6 7">
    <name type="scientific">Bordetella genomosp. 9</name>
    <dbReference type="NCBI Taxonomy" id="1416803"/>
    <lineage>
        <taxon>Bacteria</taxon>
        <taxon>Pseudomonadati</taxon>
        <taxon>Pseudomonadota</taxon>
        <taxon>Betaproteobacteria</taxon>
        <taxon>Burkholderiales</taxon>
        <taxon>Alcaligenaceae</taxon>
        <taxon>Bordetella</taxon>
    </lineage>
</organism>
<dbReference type="PANTHER" id="PTHR42872:SF6">
    <property type="entry name" value="PROTEIN-GLUTAMATE METHYLESTERASE_PROTEIN-GLUTAMINE GLUTAMINASE"/>
    <property type="match status" value="1"/>
</dbReference>
<evidence type="ECO:0000313" key="7">
    <source>
        <dbReference type="Proteomes" id="UP000194139"/>
    </source>
</evidence>
<dbReference type="AlphaFoldDB" id="A0A1W6Z0N8"/>
<comment type="catalytic activity">
    <reaction evidence="3">
        <text>[protein]-L-glutamate 5-O-methyl ester + H2O = L-glutamyl-[protein] + methanol + H(+)</text>
        <dbReference type="Rhea" id="RHEA:23236"/>
        <dbReference type="Rhea" id="RHEA-COMP:10208"/>
        <dbReference type="Rhea" id="RHEA-COMP:10311"/>
        <dbReference type="ChEBI" id="CHEBI:15377"/>
        <dbReference type="ChEBI" id="CHEBI:15378"/>
        <dbReference type="ChEBI" id="CHEBI:17790"/>
        <dbReference type="ChEBI" id="CHEBI:29973"/>
        <dbReference type="ChEBI" id="CHEBI:82795"/>
        <dbReference type="EC" id="3.1.1.61"/>
    </reaction>
</comment>
<evidence type="ECO:0000259" key="5">
    <source>
        <dbReference type="PROSITE" id="PS50122"/>
    </source>
</evidence>
<dbReference type="InterPro" id="IPR000673">
    <property type="entry name" value="Sig_transdc_resp-reg_Me-estase"/>
</dbReference>
<feature type="domain" description="CheB-type methylesterase" evidence="5">
    <location>
        <begin position="7"/>
        <end position="195"/>
    </location>
</feature>
<dbReference type="InterPro" id="IPR011247">
    <property type="entry name" value="Chemotax_prot-Glu_Me-esterase"/>
</dbReference>
<keyword evidence="4" id="KW-0145">Chemotaxis</keyword>